<dbReference type="GO" id="GO:0003729">
    <property type="term" value="F:mRNA binding"/>
    <property type="evidence" value="ECO:0007669"/>
    <property type="project" value="InterPro"/>
</dbReference>
<dbReference type="Gene3D" id="3.30.70.330">
    <property type="match status" value="1"/>
</dbReference>
<dbReference type="AlphaFoldDB" id="A0AAN9VWJ1"/>
<evidence type="ECO:0000256" key="2">
    <source>
        <dbReference type="ARBA" id="ARBA00015192"/>
    </source>
</evidence>
<feature type="compositionally biased region" description="Pro residues" evidence="6">
    <location>
        <begin position="27"/>
        <end position="47"/>
    </location>
</feature>
<keyword evidence="9" id="KW-1185">Reference proteome</keyword>
<dbReference type="Proteomes" id="UP001378592">
    <property type="component" value="Unassembled WGS sequence"/>
</dbReference>
<comment type="similarity">
    <text evidence="1">Belongs to the RRM RBM42 family.</text>
</comment>
<feature type="region of interest" description="Disordered" evidence="6">
    <location>
        <begin position="25"/>
        <end position="51"/>
    </location>
</feature>
<feature type="compositionally biased region" description="Polar residues" evidence="6">
    <location>
        <begin position="172"/>
        <end position="182"/>
    </location>
</feature>
<protein>
    <recommendedName>
        <fullName evidence="2">RNA-binding protein 42</fullName>
    </recommendedName>
    <alternativeName>
        <fullName evidence="4">RNA-binding motif protein 42</fullName>
    </alternativeName>
</protein>
<feature type="compositionally biased region" description="Polar residues" evidence="6">
    <location>
        <begin position="193"/>
        <end position="204"/>
    </location>
</feature>
<evidence type="ECO:0000313" key="8">
    <source>
        <dbReference type="EMBL" id="KAK7865464.1"/>
    </source>
</evidence>
<evidence type="ECO:0000313" key="9">
    <source>
        <dbReference type="Proteomes" id="UP001378592"/>
    </source>
</evidence>
<dbReference type="InterPro" id="IPR012677">
    <property type="entry name" value="Nucleotide-bd_a/b_plait_sf"/>
</dbReference>
<dbReference type="SUPFAM" id="SSF54928">
    <property type="entry name" value="RNA-binding domain, RBD"/>
    <property type="match status" value="1"/>
</dbReference>
<dbReference type="InterPro" id="IPR035979">
    <property type="entry name" value="RBD_domain_sf"/>
</dbReference>
<sequence>MANLNDEKLKMMEDEMNRFEAEIALPVLPPPPPPPNVSATTPPPPRPVIGSNTYNQVQRRLEEQQTVLVPDFSGSAGGGPPPMGFQPSVMPPVAFTGIPPPPPPPPPLLIPHQVQRVPPARHPPPPPPAFLRGPPPPLRAVAPTAPPAGTFVGATPLPTTLEPPTGPPQPSAPVQNVPTVLSATPKIYVSKPSGKTPTDINSLSRTEDDSSERKKKLKKLGDKPDPSESLGVWGAREMAERVRASTIVTTIGPDPATSSAPAGRKKDKKPKKHVRTAGGQTWEDSSLAEWDEDDFRIFCGDLGNDVTDEILTRAFSKYSSFQRAKVVRDKRTNKTKGFGFVSFKDPQDFIKAMKEMNGRYVGSRPIKLRKSTWKARNLDTVRRKEKEKAALYPWKFVGRNQKNDVN</sequence>
<dbReference type="CDD" id="cd12383">
    <property type="entry name" value="RRM_RBM42"/>
    <property type="match status" value="1"/>
</dbReference>
<evidence type="ECO:0000256" key="4">
    <source>
        <dbReference type="ARBA" id="ARBA00030574"/>
    </source>
</evidence>
<accession>A0AAN9VWJ1</accession>
<name>A0AAN9VWJ1_9ORTH</name>
<organism evidence="8 9">
    <name type="scientific">Gryllus longicercus</name>
    <dbReference type="NCBI Taxonomy" id="2509291"/>
    <lineage>
        <taxon>Eukaryota</taxon>
        <taxon>Metazoa</taxon>
        <taxon>Ecdysozoa</taxon>
        <taxon>Arthropoda</taxon>
        <taxon>Hexapoda</taxon>
        <taxon>Insecta</taxon>
        <taxon>Pterygota</taxon>
        <taxon>Neoptera</taxon>
        <taxon>Polyneoptera</taxon>
        <taxon>Orthoptera</taxon>
        <taxon>Ensifera</taxon>
        <taxon>Gryllidea</taxon>
        <taxon>Grylloidea</taxon>
        <taxon>Gryllidae</taxon>
        <taxon>Gryllinae</taxon>
        <taxon>Gryllus</taxon>
    </lineage>
</organism>
<dbReference type="PANTHER" id="PTHR47640">
    <property type="entry name" value="TRNA SELENOCYSTEINE 1-ASSOCIATED PROTEIN 1-RELATED-RELATED"/>
    <property type="match status" value="1"/>
</dbReference>
<feature type="region of interest" description="Disordered" evidence="6">
    <location>
        <begin position="70"/>
        <end position="280"/>
    </location>
</feature>
<dbReference type="SMART" id="SM00360">
    <property type="entry name" value="RRM"/>
    <property type="match status" value="1"/>
</dbReference>
<evidence type="ECO:0000256" key="3">
    <source>
        <dbReference type="ARBA" id="ARBA00022884"/>
    </source>
</evidence>
<dbReference type="InterPro" id="IPR000504">
    <property type="entry name" value="RRM_dom"/>
</dbReference>
<dbReference type="EMBL" id="JAZDUA010000176">
    <property type="protein sequence ID" value="KAK7865464.1"/>
    <property type="molecule type" value="Genomic_DNA"/>
</dbReference>
<evidence type="ECO:0000256" key="5">
    <source>
        <dbReference type="PROSITE-ProRule" id="PRU00176"/>
    </source>
</evidence>
<reference evidence="8 9" key="1">
    <citation type="submission" date="2024-03" db="EMBL/GenBank/DDBJ databases">
        <title>The genome assembly and annotation of the cricket Gryllus longicercus Weissman &amp; Gray.</title>
        <authorList>
            <person name="Szrajer S."/>
            <person name="Gray D."/>
            <person name="Ylla G."/>
        </authorList>
    </citation>
    <scope>NUCLEOTIDE SEQUENCE [LARGE SCALE GENOMIC DNA]</scope>
    <source>
        <strain evidence="8">DAG 2021-001</strain>
        <tissue evidence="8">Whole body minus gut</tissue>
    </source>
</reference>
<comment type="caution">
    <text evidence="8">The sequence shown here is derived from an EMBL/GenBank/DDBJ whole genome shotgun (WGS) entry which is preliminary data.</text>
</comment>
<gene>
    <name evidence="8" type="ORF">R5R35_002341</name>
</gene>
<feature type="compositionally biased region" description="Pro residues" evidence="6">
    <location>
        <begin position="98"/>
        <end position="109"/>
    </location>
</feature>
<feature type="domain" description="RRM" evidence="7">
    <location>
        <begin position="295"/>
        <end position="373"/>
    </location>
</feature>
<evidence type="ECO:0000259" key="7">
    <source>
        <dbReference type="PROSITE" id="PS50102"/>
    </source>
</evidence>
<dbReference type="InterPro" id="IPR050825">
    <property type="entry name" value="RBM42_RBP45_47-like"/>
</dbReference>
<keyword evidence="3 5" id="KW-0694">RNA-binding</keyword>
<dbReference type="PANTHER" id="PTHR47640:SF11">
    <property type="entry name" value="RNA-BINDING PROTEIN 42"/>
    <property type="match status" value="1"/>
</dbReference>
<evidence type="ECO:0000256" key="1">
    <source>
        <dbReference type="ARBA" id="ARBA00007408"/>
    </source>
</evidence>
<feature type="compositionally biased region" description="Pro residues" evidence="6">
    <location>
        <begin position="120"/>
        <end position="138"/>
    </location>
</feature>
<feature type="compositionally biased region" description="Basic residues" evidence="6">
    <location>
        <begin position="263"/>
        <end position="275"/>
    </location>
</feature>
<dbReference type="InterPro" id="IPR034215">
    <property type="entry name" value="RBM42_RRM"/>
</dbReference>
<dbReference type="PROSITE" id="PS50102">
    <property type="entry name" value="RRM"/>
    <property type="match status" value="1"/>
</dbReference>
<proteinExistence type="inferred from homology"/>
<dbReference type="Pfam" id="PF00076">
    <property type="entry name" value="RRM_1"/>
    <property type="match status" value="1"/>
</dbReference>
<evidence type="ECO:0000256" key="6">
    <source>
        <dbReference type="SAM" id="MobiDB-lite"/>
    </source>
</evidence>